<gene>
    <name evidence="14" type="ORF">E4680_00770</name>
</gene>
<keyword evidence="8" id="KW-0998">Cell outer membrane</keyword>
<dbReference type="InterPro" id="IPR035243">
    <property type="entry name" value="TamA_POTRA_Dom_1"/>
</dbReference>
<dbReference type="Pfam" id="PF17243">
    <property type="entry name" value="POTRA_TamA_1"/>
    <property type="match status" value="1"/>
</dbReference>
<keyword evidence="6 11" id="KW-0732">Signal</keyword>
<dbReference type="Gene3D" id="3.10.20.310">
    <property type="entry name" value="membrane protein fhac"/>
    <property type="match status" value="3"/>
</dbReference>
<name>A0A4Z0FC51_9GAMM</name>
<feature type="signal peptide" evidence="11">
    <location>
        <begin position="1"/>
        <end position="26"/>
    </location>
</feature>
<evidence type="ECO:0000259" key="13">
    <source>
        <dbReference type="Pfam" id="PF17243"/>
    </source>
</evidence>
<evidence type="ECO:0000256" key="2">
    <source>
        <dbReference type="ARBA" id="ARBA00010248"/>
    </source>
</evidence>
<comment type="caution">
    <text evidence="14">The sequence shown here is derived from an EMBL/GenBank/DDBJ whole genome shotgun (WGS) entry which is preliminary data.</text>
</comment>
<evidence type="ECO:0000313" key="15">
    <source>
        <dbReference type="Proteomes" id="UP000297890"/>
    </source>
</evidence>
<dbReference type="GO" id="GO:0009279">
    <property type="term" value="C:cell outer membrane"/>
    <property type="evidence" value="ECO:0007669"/>
    <property type="project" value="UniProtKB-SubCell"/>
</dbReference>
<feature type="chain" id="PRO_5021412302" description="Translocation and assembly module subunit TamA" evidence="11">
    <location>
        <begin position="27"/>
        <end position="580"/>
    </location>
</feature>
<dbReference type="GO" id="GO:0097347">
    <property type="term" value="C:TAM protein secretion complex"/>
    <property type="evidence" value="ECO:0007669"/>
    <property type="project" value="TreeGrafter"/>
</dbReference>
<feature type="domain" description="Bacterial surface antigen (D15)" evidence="12">
    <location>
        <begin position="312"/>
        <end position="577"/>
    </location>
</feature>
<evidence type="ECO:0000256" key="11">
    <source>
        <dbReference type="SAM" id="SignalP"/>
    </source>
</evidence>
<evidence type="ECO:0000256" key="10">
    <source>
        <dbReference type="ARBA" id="ARBA00093548"/>
    </source>
</evidence>
<dbReference type="GO" id="GO:0009306">
    <property type="term" value="P:protein secretion"/>
    <property type="evidence" value="ECO:0007669"/>
    <property type="project" value="TreeGrafter"/>
</dbReference>
<evidence type="ECO:0000256" key="9">
    <source>
        <dbReference type="ARBA" id="ARBA00033063"/>
    </source>
</evidence>
<comment type="subunit">
    <text evidence="10">Interacts with TamB to form the translocation and assembly module (TAM).</text>
</comment>
<feature type="domain" description="TamA POTRA" evidence="13">
    <location>
        <begin position="31"/>
        <end position="107"/>
    </location>
</feature>
<evidence type="ECO:0000256" key="7">
    <source>
        <dbReference type="ARBA" id="ARBA00023136"/>
    </source>
</evidence>
<dbReference type="InterPro" id="IPR039910">
    <property type="entry name" value="D15-like"/>
</dbReference>
<dbReference type="Pfam" id="PF01103">
    <property type="entry name" value="Omp85"/>
    <property type="match status" value="1"/>
</dbReference>
<evidence type="ECO:0000259" key="12">
    <source>
        <dbReference type="Pfam" id="PF01103"/>
    </source>
</evidence>
<evidence type="ECO:0000256" key="8">
    <source>
        <dbReference type="ARBA" id="ARBA00023237"/>
    </source>
</evidence>
<sequence length="580" mass="64764">MVFSRPWRALATGLAFLLVSMSPARAVELVVEVDGLSGDLEKNVRATLGILQENAERMSESRLRRLHLQAEADIEQALRPFGYYTPRIDSALTPRQAGWLARYRIDPGEPVRVADVAVRLAGAGQNDPALRKVAESFPLKSGDVADHRRYEEGKTRLRRRALSNGYLDADFDPAELRIDPAAGQAEILLTLNTGQRYRFGPVSLEQDILRPQFLTRFIPFAPGDDYEIRKLLDLQYVLDDTEYFSRVEVIPHPEQAVDGAVPIEVALDPNKRHKYTFGIGYGTDTGPRGTLGWDNRRVNSLGHRWRSQLKLAQVDASAQFSYLIPIDNPATDSLDLNGGLRETNVEDRTSRITSIGVARTDRDAPWMRILRINLEHERFQLDGSDEEETILSLLPGANWTYTRADDPLYPRDGLRWSVDFLAGVSPDATPYGQALMETRWVHPAGSRGRWILRQQSGATVADTLSDVPLSKRFFAGGDNSVRGYDYQELGSRNEAGLVQGGRYLVTASAEFEQLLWRQWGAAVFVDAGNAFDDTEMDLKTAAGLGLRWRSPVGPLKLDVAQPLDEPDAGWRLHLSLGSEL</sequence>
<keyword evidence="4" id="KW-1134">Transmembrane beta strand</keyword>
<accession>A0A4Z0FC51</accession>
<keyword evidence="15" id="KW-1185">Reference proteome</keyword>
<dbReference type="PANTHER" id="PTHR12815:SF47">
    <property type="entry name" value="TRANSLOCATION AND ASSEMBLY MODULE SUBUNIT TAMA"/>
    <property type="match status" value="1"/>
</dbReference>
<keyword evidence="7" id="KW-0472">Membrane</keyword>
<dbReference type="PANTHER" id="PTHR12815">
    <property type="entry name" value="SORTING AND ASSEMBLY MACHINERY SAMM50 PROTEIN FAMILY MEMBER"/>
    <property type="match status" value="1"/>
</dbReference>
<dbReference type="Gene3D" id="2.40.160.50">
    <property type="entry name" value="membrane protein fhac: a member of the omp85/tpsb transporter family"/>
    <property type="match status" value="1"/>
</dbReference>
<reference evidence="14 15" key="1">
    <citation type="journal article" date="2019" name="ISME J.">
        <title>Candidatus Macondimonas diazotrophica, a novel gammaproteobacterial genus dominating crude-oil-contaminated coastal sediments.</title>
        <authorList>
            <person name="Karthikeyan S."/>
            <person name="Konstantinidis K."/>
        </authorList>
    </citation>
    <scope>NUCLEOTIDE SEQUENCE [LARGE SCALE GENOMIC DNA]</scope>
    <source>
        <strain evidence="14 15">KTK01</strain>
    </source>
</reference>
<proteinExistence type="inferred from homology"/>
<evidence type="ECO:0000256" key="3">
    <source>
        <dbReference type="ARBA" id="ARBA00015419"/>
    </source>
</evidence>
<dbReference type="AlphaFoldDB" id="A0A4Z0FC51"/>
<organism evidence="14 15">
    <name type="scientific">Candidatus Macondimonas diazotrophica</name>
    <dbReference type="NCBI Taxonomy" id="2305248"/>
    <lineage>
        <taxon>Bacteria</taxon>
        <taxon>Pseudomonadati</taxon>
        <taxon>Pseudomonadota</taxon>
        <taxon>Gammaproteobacteria</taxon>
        <taxon>Chromatiales</taxon>
        <taxon>Ectothiorhodospiraceae</taxon>
        <taxon>Candidatus Macondimonas</taxon>
    </lineage>
</organism>
<keyword evidence="5" id="KW-0812">Transmembrane</keyword>
<evidence type="ECO:0000313" key="14">
    <source>
        <dbReference type="EMBL" id="TFZ84106.1"/>
    </source>
</evidence>
<comment type="subcellular location">
    <subcellularLocation>
        <location evidence="1">Cell outer membrane</location>
    </subcellularLocation>
</comment>
<protein>
    <recommendedName>
        <fullName evidence="3">Translocation and assembly module subunit TamA</fullName>
    </recommendedName>
    <alternativeName>
        <fullName evidence="9">Autotransporter assembly factor TamA</fullName>
    </alternativeName>
</protein>
<dbReference type="OrthoDB" id="9769707at2"/>
<evidence type="ECO:0000256" key="6">
    <source>
        <dbReference type="ARBA" id="ARBA00022729"/>
    </source>
</evidence>
<dbReference type="EMBL" id="SRIO01000001">
    <property type="protein sequence ID" value="TFZ84106.1"/>
    <property type="molecule type" value="Genomic_DNA"/>
</dbReference>
<comment type="similarity">
    <text evidence="2">Belongs to the TamA family.</text>
</comment>
<evidence type="ECO:0000256" key="1">
    <source>
        <dbReference type="ARBA" id="ARBA00004442"/>
    </source>
</evidence>
<dbReference type="InterPro" id="IPR000184">
    <property type="entry name" value="Bac_surfAg_D15"/>
</dbReference>
<dbReference type="Proteomes" id="UP000297890">
    <property type="component" value="Unassembled WGS sequence"/>
</dbReference>
<evidence type="ECO:0000256" key="5">
    <source>
        <dbReference type="ARBA" id="ARBA00022692"/>
    </source>
</evidence>
<evidence type="ECO:0000256" key="4">
    <source>
        <dbReference type="ARBA" id="ARBA00022452"/>
    </source>
</evidence>
<dbReference type="RefSeq" id="WP_135280466.1">
    <property type="nucleotide sequence ID" value="NZ_SRIO01000001.1"/>
</dbReference>